<proteinExistence type="predicted"/>
<gene>
    <name evidence="1" type="ORF">YP76_09985</name>
</gene>
<evidence type="ECO:0000313" key="2">
    <source>
        <dbReference type="Proteomes" id="UP000033874"/>
    </source>
</evidence>
<dbReference type="RefSeq" id="WP_046763458.1">
    <property type="nucleotide sequence ID" value="NZ_LBIC01000004.1"/>
</dbReference>
<dbReference type="STRING" id="56193.YP76_09985"/>
<comment type="caution">
    <text evidence="1">The sequence shown here is derived from an EMBL/GenBank/DDBJ whole genome shotgun (WGS) entry which is preliminary data.</text>
</comment>
<name>A0A0M3AUM5_9SPHN</name>
<dbReference type="Proteomes" id="UP000033874">
    <property type="component" value="Unassembled WGS sequence"/>
</dbReference>
<dbReference type="EMBL" id="LBIC01000004">
    <property type="protein sequence ID" value="KKW92254.1"/>
    <property type="molecule type" value="Genomic_DNA"/>
</dbReference>
<keyword evidence="2" id="KW-1185">Reference proteome</keyword>
<reference evidence="1 2" key="1">
    <citation type="submission" date="2015-04" db="EMBL/GenBank/DDBJ databases">
        <title>Genome sequence of aromatic hydrocarbons-degrading Sphingobium chungbukense DJ77.</title>
        <authorList>
            <person name="Kim Y.-C."/>
            <person name="Chae J.-C."/>
        </authorList>
    </citation>
    <scope>NUCLEOTIDE SEQUENCE [LARGE SCALE GENOMIC DNA]</scope>
    <source>
        <strain evidence="1 2">DJ77</strain>
    </source>
</reference>
<dbReference type="InterPro" id="IPR011231">
    <property type="entry name" value="Phage_VT1-Sakai_H0018"/>
</dbReference>
<sequence length="109" mass="10891">MKNFVQQGDNLTLTAPYVLASGAGALVGSIFGVASADAANGAPVVLVTRGVFTLPKATGEAWTAGVKLYWDNTNKRLTTTSAGNTHVALATAAAASGDTSGQALLRVAA</sequence>
<dbReference type="Pfam" id="PF09956">
    <property type="entry name" value="Phage_cement_2"/>
    <property type="match status" value="1"/>
</dbReference>
<evidence type="ECO:0000313" key="1">
    <source>
        <dbReference type="EMBL" id="KKW92254.1"/>
    </source>
</evidence>
<dbReference type="PIRSF" id="PIRSF030771">
    <property type="entry name" value="UCP030771"/>
    <property type="match status" value="1"/>
</dbReference>
<evidence type="ECO:0008006" key="3">
    <source>
        <dbReference type="Google" id="ProtNLM"/>
    </source>
</evidence>
<organism evidence="1 2">
    <name type="scientific">Sphingobium chungbukense</name>
    <dbReference type="NCBI Taxonomy" id="56193"/>
    <lineage>
        <taxon>Bacteria</taxon>
        <taxon>Pseudomonadati</taxon>
        <taxon>Pseudomonadota</taxon>
        <taxon>Alphaproteobacteria</taxon>
        <taxon>Sphingomonadales</taxon>
        <taxon>Sphingomonadaceae</taxon>
        <taxon>Sphingobium</taxon>
    </lineage>
</organism>
<dbReference type="AlphaFoldDB" id="A0A0M3AUM5"/>
<accession>A0A0M3AUM5</accession>
<dbReference type="PATRIC" id="fig|56193.3.peg.2074"/>
<protein>
    <recommendedName>
        <fullName evidence="3">DUF2190 family protein</fullName>
    </recommendedName>
</protein>